<gene>
    <name evidence="1" type="ORF">EVAR_54908_1</name>
</gene>
<dbReference type="PANTHER" id="PTHR23099">
    <property type="entry name" value="TRANSCRIPTIONAL REGULATOR"/>
    <property type="match status" value="1"/>
</dbReference>
<reference evidence="1 2" key="1">
    <citation type="journal article" date="2019" name="Commun. Biol.">
        <title>The bagworm genome reveals a unique fibroin gene that provides high tensile strength.</title>
        <authorList>
            <person name="Kono N."/>
            <person name="Nakamura H."/>
            <person name="Ohtoshi R."/>
            <person name="Tomita M."/>
            <person name="Numata K."/>
            <person name="Arakawa K."/>
        </authorList>
    </citation>
    <scope>NUCLEOTIDE SEQUENCE [LARGE SCALE GENOMIC DNA]</scope>
</reference>
<evidence type="ECO:0000313" key="1">
    <source>
        <dbReference type="EMBL" id="GBP80871.1"/>
    </source>
</evidence>
<dbReference type="GO" id="GO:0005634">
    <property type="term" value="C:nucleus"/>
    <property type="evidence" value="ECO:0007669"/>
    <property type="project" value="TreeGrafter"/>
</dbReference>
<sequence length="140" mass="15823">MSVHPPVCHRHSKTPRHILMKFVVINRHSKSIDTTKKCCGYCRGKFELIVNKKTKEGVVVSTPARRGGANEFALYVKENYAAAKGHGRSHAETMKALAPLNNCSLPTLLGEADKYWRTIDKRWGIVRISFPPHKGILMER</sequence>
<dbReference type="STRING" id="151549.A0A4C1YWP2"/>
<accession>A0A4C1YWP2</accession>
<organism evidence="1 2">
    <name type="scientific">Eumeta variegata</name>
    <name type="common">Bagworm moth</name>
    <name type="synonym">Eumeta japonica</name>
    <dbReference type="NCBI Taxonomy" id="151549"/>
    <lineage>
        <taxon>Eukaryota</taxon>
        <taxon>Metazoa</taxon>
        <taxon>Ecdysozoa</taxon>
        <taxon>Arthropoda</taxon>
        <taxon>Hexapoda</taxon>
        <taxon>Insecta</taxon>
        <taxon>Pterygota</taxon>
        <taxon>Neoptera</taxon>
        <taxon>Endopterygota</taxon>
        <taxon>Lepidoptera</taxon>
        <taxon>Glossata</taxon>
        <taxon>Ditrysia</taxon>
        <taxon>Tineoidea</taxon>
        <taxon>Psychidae</taxon>
        <taxon>Oiketicinae</taxon>
        <taxon>Eumeta</taxon>
    </lineage>
</organism>
<comment type="caution">
    <text evidence="1">The sequence shown here is derived from an EMBL/GenBank/DDBJ whole genome shotgun (WGS) entry which is preliminary data.</text>
</comment>
<name>A0A4C1YWP2_EUMVA</name>
<keyword evidence="2" id="KW-1185">Reference proteome</keyword>
<protein>
    <submittedName>
        <fullName evidence="1">Uncharacterized protein</fullName>
    </submittedName>
</protein>
<dbReference type="EMBL" id="BGZK01001486">
    <property type="protein sequence ID" value="GBP80871.1"/>
    <property type="molecule type" value="Genomic_DNA"/>
</dbReference>
<dbReference type="AlphaFoldDB" id="A0A4C1YWP2"/>
<dbReference type="Proteomes" id="UP000299102">
    <property type="component" value="Unassembled WGS sequence"/>
</dbReference>
<dbReference type="PANTHER" id="PTHR23099:SF0">
    <property type="entry name" value="GERM CELL NUCLEAR ACIDIC PROTEIN"/>
    <property type="match status" value="1"/>
</dbReference>
<dbReference type="OrthoDB" id="20772at2759"/>
<proteinExistence type="predicted"/>
<evidence type="ECO:0000313" key="2">
    <source>
        <dbReference type="Proteomes" id="UP000299102"/>
    </source>
</evidence>